<accession>A0A017SEE9</accession>
<dbReference type="Proteomes" id="UP000019804">
    <property type="component" value="Unassembled WGS sequence"/>
</dbReference>
<evidence type="ECO:0000313" key="3">
    <source>
        <dbReference type="Proteomes" id="UP000019804"/>
    </source>
</evidence>
<dbReference type="AlphaFoldDB" id="A0A017SEE9"/>
<keyword evidence="1" id="KW-0812">Transmembrane</keyword>
<proteinExistence type="predicted"/>
<organism evidence="2 3">
    <name type="scientific">Aspergillus ruber (strain CBS 135680)</name>
    <dbReference type="NCBI Taxonomy" id="1388766"/>
    <lineage>
        <taxon>Eukaryota</taxon>
        <taxon>Fungi</taxon>
        <taxon>Dikarya</taxon>
        <taxon>Ascomycota</taxon>
        <taxon>Pezizomycotina</taxon>
        <taxon>Eurotiomycetes</taxon>
        <taxon>Eurotiomycetidae</taxon>
        <taxon>Eurotiales</taxon>
        <taxon>Aspergillaceae</taxon>
        <taxon>Aspergillus</taxon>
        <taxon>Aspergillus subgen. Aspergillus</taxon>
    </lineage>
</organism>
<name>A0A017SEE9_ASPRC</name>
<keyword evidence="3" id="KW-1185">Reference proteome</keyword>
<reference evidence="3" key="1">
    <citation type="journal article" date="2014" name="Nat. Commun.">
        <title>Genomic adaptations of the halophilic Dead Sea filamentous fungus Eurotium rubrum.</title>
        <authorList>
            <person name="Kis-Papo T."/>
            <person name="Weig A.R."/>
            <person name="Riley R."/>
            <person name="Persoh D."/>
            <person name="Salamov A."/>
            <person name="Sun H."/>
            <person name="Lipzen A."/>
            <person name="Wasser S.P."/>
            <person name="Rambold G."/>
            <person name="Grigoriev I.V."/>
            <person name="Nevo E."/>
        </authorList>
    </citation>
    <scope>NUCLEOTIDE SEQUENCE [LARGE SCALE GENOMIC DNA]</scope>
    <source>
        <strain evidence="3">CBS 135680</strain>
    </source>
</reference>
<keyword evidence="1" id="KW-1133">Transmembrane helix</keyword>
<feature type="transmembrane region" description="Helical" evidence="1">
    <location>
        <begin position="12"/>
        <end position="30"/>
    </location>
</feature>
<dbReference type="HOGENOM" id="CLU_1427698_0_0_1"/>
<protein>
    <submittedName>
        <fullName evidence="2">Uncharacterized protein</fullName>
    </submittedName>
</protein>
<dbReference type="RefSeq" id="XP_040638829.1">
    <property type="nucleotide sequence ID" value="XM_040787614.1"/>
</dbReference>
<sequence>MTFHQVKKRIKTYTTYSFYFIYLFFFIKFLRRHKNTISLLCAVQSSLPCTLPLHSILTVRTTPDIHISQPRNTLAVPYCNNNTVSPHGGSVSPSPNKPAIYSWRFLVFPVPFFSFFFSFSSLLSFLPFLPSSQGLVATLPRYRSPFSFLFGRHSRFLVSCLTAGAKRCVGFGPPSPRPSCLYLLYSLPFV</sequence>
<dbReference type="GeneID" id="63702738"/>
<keyword evidence="1" id="KW-0472">Membrane</keyword>
<evidence type="ECO:0000313" key="2">
    <source>
        <dbReference type="EMBL" id="EYE95141.1"/>
    </source>
</evidence>
<evidence type="ECO:0000256" key="1">
    <source>
        <dbReference type="SAM" id="Phobius"/>
    </source>
</evidence>
<gene>
    <name evidence="2" type="ORF">EURHEDRAFT_67053</name>
</gene>
<feature type="transmembrane region" description="Helical" evidence="1">
    <location>
        <begin position="105"/>
        <end position="129"/>
    </location>
</feature>
<dbReference type="EMBL" id="KK088423">
    <property type="protein sequence ID" value="EYE95141.1"/>
    <property type="molecule type" value="Genomic_DNA"/>
</dbReference>